<name>A0A1E7FL15_9STRA</name>
<evidence type="ECO:0000313" key="2">
    <source>
        <dbReference type="Proteomes" id="UP000095751"/>
    </source>
</evidence>
<sequence length="152" mass="17861">MNDKDKRFEPFFKIRSWWKRRRFQYVVHVDTQDEQSTKKRRGEVEIGASTTEEVFDPPIELYFNEQQPTGNNTFSFMSSTPTDSFQDSIESMDSVVDYHYHPPEDECSQPIAFATNVHLDPFLVAHINFLSQSTPPQEVDLVYRESLDKCQI</sequence>
<keyword evidence="2" id="KW-1185">Reference proteome</keyword>
<dbReference type="EMBL" id="KV784356">
    <property type="protein sequence ID" value="OEU18814.1"/>
    <property type="molecule type" value="Genomic_DNA"/>
</dbReference>
<organism evidence="1 2">
    <name type="scientific">Fragilariopsis cylindrus CCMP1102</name>
    <dbReference type="NCBI Taxonomy" id="635003"/>
    <lineage>
        <taxon>Eukaryota</taxon>
        <taxon>Sar</taxon>
        <taxon>Stramenopiles</taxon>
        <taxon>Ochrophyta</taxon>
        <taxon>Bacillariophyta</taxon>
        <taxon>Bacillariophyceae</taxon>
        <taxon>Bacillariophycidae</taxon>
        <taxon>Bacillariales</taxon>
        <taxon>Bacillariaceae</taxon>
        <taxon>Fragilariopsis</taxon>
    </lineage>
</organism>
<dbReference type="OrthoDB" id="51856at2759"/>
<dbReference type="KEGG" id="fcy:FRACYDRAFT_237095"/>
<reference evidence="1 2" key="1">
    <citation type="submission" date="2016-09" db="EMBL/GenBank/DDBJ databases">
        <title>Extensive genetic diversity and differential bi-allelic expression allows diatom success in the polar Southern Ocean.</title>
        <authorList>
            <consortium name="DOE Joint Genome Institute"/>
            <person name="Mock T."/>
            <person name="Otillar R.P."/>
            <person name="Strauss J."/>
            <person name="Dupont C."/>
            <person name="Frickenhaus S."/>
            <person name="Maumus F."/>
            <person name="Mcmullan M."/>
            <person name="Sanges R."/>
            <person name="Schmutz J."/>
            <person name="Toseland A."/>
            <person name="Valas R."/>
            <person name="Veluchamy A."/>
            <person name="Ward B.J."/>
            <person name="Allen A."/>
            <person name="Barry K."/>
            <person name="Falciatore A."/>
            <person name="Ferrante M."/>
            <person name="Fortunato A.E."/>
            <person name="Gloeckner G."/>
            <person name="Gruber A."/>
            <person name="Hipkin R."/>
            <person name="Janech M."/>
            <person name="Kroth P."/>
            <person name="Leese F."/>
            <person name="Lindquist E."/>
            <person name="Lyon B.R."/>
            <person name="Martin J."/>
            <person name="Mayer C."/>
            <person name="Parker M."/>
            <person name="Quesneville H."/>
            <person name="Raymond J."/>
            <person name="Uhlig C."/>
            <person name="Valentin K.U."/>
            <person name="Worden A.Z."/>
            <person name="Armbrust E.V."/>
            <person name="Bowler C."/>
            <person name="Green B."/>
            <person name="Moulton V."/>
            <person name="Van Oosterhout C."/>
            <person name="Grigoriev I."/>
        </authorList>
    </citation>
    <scope>NUCLEOTIDE SEQUENCE [LARGE SCALE GENOMIC DNA]</scope>
    <source>
        <strain evidence="1 2">CCMP1102</strain>
    </source>
</reference>
<dbReference type="AlphaFoldDB" id="A0A1E7FL15"/>
<accession>A0A1E7FL15</accession>
<gene>
    <name evidence="1" type="ORF">FRACYDRAFT_237095</name>
</gene>
<proteinExistence type="predicted"/>
<dbReference type="InParanoid" id="A0A1E7FL15"/>
<evidence type="ECO:0000313" key="1">
    <source>
        <dbReference type="EMBL" id="OEU18814.1"/>
    </source>
</evidence>
<dbReference type="Proteomes" id="UP000095751">
    <property type="component" value="Unassembled WGS sequence"/>
</dbReference>
<protein>
    <submittedName>
        <fullName evidence="1">Uncharacterized protein</fullName>
    </submittedName>
</protein>